<evidence type="ECO:0000313" key="1">
    <source>
        <dbReference type="EMBL" id="GGW25831.1"/>
    </source>
</evidence>
<keyword evidence="2" id="KW-1185">Reference proteome</keyword>
<comment type="caution">
    <text evidence="1">The sequence shown here is derived from an EMBL/GenBank/DDBJ whole genome shotgun (WGS) entry which is preliminary data.</text>
</comment>
<dbReference type="Proteomes" id="UP000655443">
    <property type="component" value="Unassembled WGS sequence"/>
</dbReference>
<sequence length="79" mass="8759">MLPLCRTARVVTASLLRVLKSGEPGYNGALALAPTGWTALDGFYDIWRVRCSPPRPQTRENIAVLTAPGRRRQDMPVRP</sequence>
<proteinExistence type="predicted"/>
<dbReference type="AlphaFoldDB" id="A0A918IPR3"/>
<evidence type="ECO:0000313" key="2">
    <source>
        <dbReference type="Proteomes" id="UP000655443"/>
    </source>
</evidence>
<name>A0A918IPR3_9ACTN</name>
<accession>A0A918IPR3</accession>
<dbReference type="EMBL" id="BMVG01000137">
    <property type="protein sequence ID" value="GGW25831.1"/>
    <property type="molecule type" value="Genomic_DNA"/>
</dbReference>
<reference evidence="1" key="2">
    <citation type="submission" date="2020-09" db="EMBL/GenBank/DDBJ databases">
        <authorList>
            <person name="Sun Q."/>
            <person name="Ohkuma M."/>
        </authorList>
    </citation>
    <scope>NUCLEOTIDE SEQUENCE</scope>
    <source>
        <strain evidence="1">JCM 4714</strain>
    </source>
</reference>
<protein>
    <submittedName>
        <fullName evidence="1">Uncharacterized protein</fullName>
    </submittedName>
</protein>
<gene>
    <name evidence="1" type="ORF">GCM10010339_95060</name>
</gene>
<reference evidence="1" key="1">
    <citation type="journal article" date="2014" name="Int. J. Syst. Evol. Microbiol.">
        <title>Complete genome sequence of Corynebacterium casei LMG S-19264T (=DSM 44701T), isolated from a smear-ripened cheese.</title>
        <authorList>
            <consortium name="US DOE Joint Genome Institute (JGI-PGF)"/>
            <person name="Walter F."/>
            <person name="Albersmeier A."/>
            <person name="Kalinowski J."/>
            <person name="Ruckert C."/>
        </authorList>
    </citation>
    <scope>NUCLEOTIDE SEQUENCE</scope>
    <source>
        <strain evidence="1">JCM 4714</strain>
    </source>
</reference>
<organism evidence="1 2">
    <name type="scientific">Streptomyces alanosinicus</name>
    <dbReference type="NCBI Taxonomy" id="68171"/>
    <lineage>
        <taxon>Bacteria</taxon>
        <taxon>Bacillati</taxon>
        <taxon>Actinomycetota</taxon>
        <taxon>Actinomycetes</taxon>
        <taxon>Kitasatosporales</taxon>
        <taxon>Streptomycetaceae</taxon>
        <taxon>Streptomyces</taxon>
    </lineage>
</organism>